<dbReference type="PROSITE" id="PS50824">
    <property type="entry name" value="DAPIN"/>
    <property type="match status" value="1"/>
</dbReference>
<dbReference type="InterPro" id="IPR011029">
    <property type="entry name" value="DEATH-like_dom_sf"/>
</dbReference>
<dbReference type="SUPFAM" id="SSF47986">
    <property type="entry name" value="DEATH domain"/>
    <property type="match status" value="1"/>
</dbReference>
<name>A0A3B4GAX2_9CICH</name>
<proteinExistence type="predicted"/>
<keyword evidence="1" id="KW-1133">Transmembrane helix</keyword>
<dbReference type="AlphaFoldDB" id="A0A3B4GAX2"/>
<keyword evidence="1" id="KW-0812">Transmembrane</keyword>
<feature type="transmembrane region" description="Helical" evidence="1">
    <location>
        <begin position="67"/>
        <end position="84"/>
    </location>
</feature>
<dbReference type="Ensembl" id="ENSPNYT00000019250.1">
    <property type="protein sequence ID" value="ENSPNYP00000018778.1"/>
    <property type="gene ID" value="ENSPNYG00000014194.1"/>
</dbReference>
<dbReference type="GeneTree" id="ENSGT00980000198678"/>
<sequence length="85" mass="9771">MATHKEVLLQTLEDLGGDDFKKFKWILCQKGAMEGFPSIPTSRLENADRLDTVDQMFQTYSTNTVKVTKMLVMTLNLFVLVFYMS</sequence>
<keyword evidence="1" id="KW-0472">Membrane</keyword>
<evidence type="ECO:0000313" key="3">
    <source>
        <dbReference type="Ensembl" id="ENSPNYP00000018778.1"/>
    </source>
</evidence>
<evidence type="ECO:0000256" key="1">
    <source>
        <dbReference type="SAM" id="Phobius"/>
    </source>
</evidence>
<organism evidence="3">
    <name type="scientific">Pundamilia nyererei</name>
    <dbReference type="NCBI Taxonomy" id="303518"/>
    <lineage>
        <taxon>Eukaryota</taxon>
        <taxon>Metazoa</taxon>
        <taxon>Chordata</taxon>
        <taxon>Craniata</taxon>
        <taxon>Vertebrata</taxon>
        <taxon>Euteleostomi</taxon>
        <taxon>Actinopterygii</taxon>
        <taxon>Neopterygii</taxon>
        <taxon>Teleostei</taxon>
        <taxon>Neoteleostei</taxon>
        <taxon>Acanthomorphata</taxon>
        <taxon>Ovalentaria</taxon>
        <taxon>Cichlomorphae</taxon>
        <taxon>Cichliformes</taxon>
        <taxon>Cichlidae</taxon>
        <taxon>African cichlids</taxon>
        <taxon>Pseudocrenilabrinae</taxon>
        <taxon>Haplochromini</taxon>
        <taxon>Pundamilia</taxon>
    </lineage>
</organism>
<reference evidence="3" key="1">
    <citation type="submission" date="2023-09" db="UniProtKB">
        <authorList>
            <consortium name="Ensembl"/>
        </authorList>
    </citation>
    <scope>IDENTIFICATION</scope>
</reference>
<protein>
    <recommendedName>
        <fullName evidence="2">Pyrin domain-containing protein</fullName>
    </recommendedName>
</protein>
<evidence type="ECO:0000259" key="2">
    <source>
        <dbReference type="PROSITE" id="PS50824"/>
    </source>
</evidence>
<dbReference type="InterPro" id="IPR004020">
    <property type="entry name" value="DAPIN"/>
</dbReference>
<dbReference type="STRING" id="303518.ENSPNYP00000018778"/>
<feature type="domain" description="Pyrin" evidence="2">
    <location>
        <begin position="1"/>
        <end position="60"/>
    </location>
</feature>
<dbReference type="Pfam" id="PF02758">
    <property type="entry name" value="PYRIN"/>
    <property type="match status" value="1"/>
</dbReference>
<accession>A0A3B4GAX2</accession>
<dbReference type="SMART" id="SM01289">
    <property type="entry name" value="PYRIN"/>
    <property type="match status" value="1"/>
</dbReference>
<dbReference type="Gene3D" id="1.10.533.10">
    <property type="entry name" value="Death Domain, Fas"/>
    <property type="match status" value="1"/>
</dbReference>